<dbReference type="EMBL" id="DRXE01000119">
    <property type="protein sequence ID" value="HHM67713.1"/>
    <property type="molecule type" value="Genomic_DNA"/>
</dbReference>
<dbReference type="AlphaFoldDB" id="A0A7C5VJD8"/>
<protein>
    <submittedName>
        <fullName evidence="1">Uncharacterized protein</fullName>
    </submittedName>
</protein>
<organism evidence="1">
    <name type="scientific">Thermus caliditerrae</name>
    <dbReference type="NCBI Taxonomy" id="1330700"/>
    <lineage>
        <taxon>Bacteria</taxon>
        <taxon>Thermotogati</taxon>
        <taxon>Deinococcota</taxon>
        <taxon>Deinococci</taxon>
        <taxon>Thermales</taxon>
        <taxon>Thermaceae</taxon>
        <taxon>Thermus</taxon>
    </lineage>
</organism>
<gene>
    <name evidence="1" type="ORF">ENM28_03160</name>
</gene>
<name>A0A7C5VJD8_9DEIN</name>
<accession>A0A7C5VJD8</accession>
<proteinExistence type="predicted"/>
<comment type="caution">
    <text evidence="1">The sequence shown here is derived from an EMBL/GenBank/DDBJ whole genome shotgun (WGS) entry which is preliminary data.</text>
</comment>
<reference evidence="1" key="1">
    <citation type="journal article" date="2020" name="mSystems">
        <title>Genome- and Community-Level Interaction Insights into Carbon Utilization and Element Cycling Functions of Hydrothermarchaeota in Hydrothermal Sediment.</title>
        <authorList>
            <person name="Zhou Z."/>
            <person name="Liu Y."/>
            <person name="Xu W."/>
            <person name="Pan J."/>
            <person name="Luo Z.H."/>
            <person name="Li M."/>
        </authorList>
    </citation>
    <scope>NUCLEOTIDE SEQUENCE [LARGE SCALE GENOMIC DNA]</scope>
    <source>
        <strain evidence="1">SpSt-1071</strain>
    </source>
</reference>
<sequence>MREEAERIVRRVEEALEAHYQAQVRALRAKEALEEAVARLTVEGAITGKNAEEREASRRYLLKDLYEEVARAEEAVLLTRKDLEIARTWMRLIEVLAEKEREAAAF</sequence>
<evidence type="ECO:0000313" key="1">
    <source>
        <dbReference type="EMBL" id="HHM67713.1"/>
    </source>
</evidence>